<dbReference type="GO" id="GO:0043169">
    <property type="term" value="F:cation binding"/>
    <property type="evidence" value="ECO:0007669"/>
    <property type="project" value="InterPro"/>
</dbReference>
<keyword evidence="3" id="KW-0326">Glycosidase</keyword>
<keyword evidence="3" id="KW-0119">Carbohydrate metabolism</keyword>
<dbReference type="Pfam" id="PF22157">
    <property type="entry name" value="SupH-like_C"/>
    <property type="match status" value="1"/>
</dbReference>
<dbReference type="Pfam" id="PF00128">
    <property type="entry name" value="Alpha-amylase"/>
    <property type="match status" value="1"/>
</dbReference>
<evidence type="ECO:0000256" key="1">
    <source>
        <dbReference type="ARBA" id="ARBA00008061"/>
    </source>
</evidence>
<dbReference type="GO" id="GO:0004556">
    <property type="term" value="F:alpha-amylase activity"/>
    <property type="evidence" value="ECO:0007669"/>
    <property type="project" value="UniProtKB-UniRule"/>
</dbReference>
<dbReference type="SMART" id="SM00642">
    <property type="entry name" value="Aamy"/>
    <property type="match status" value="1"/>
</dbReference>
<evidence type="ECO:0000313" key="5">
    <source>
        <dbReference type="EMBL" id="QDG50557.1"/>
    </source>
</evidence>
<dbReference type="SUPFAM" id="SSF51445">
    <property type="entry name" value="(Trans)glycosidases"/>
    <property type="match status" value="1"/>
</dbReference>
<dbReference type="PRINTS" id="PR00110">
    <property type="entry name" value="ALPHAAMYLASE"/>
</dbReference>
<gene>
    <name evidence="5" type="ORF">FIV42_07365</name>
</gene>
<dbReference type="GO" id="GO:0005975">
    <property type="term" value="P:carbohydrate metabolic process"/>
    <property type="evidence" value="ECO:0007669"/>
    <property type="project" value="InterPro"/>
</dbReference>
<accession>A0A4Y6PRB4</accession>
<proteinExistence type="inferred from homology"/>
<evidence type="ECO:0000313" key="6">
    <source>
        <dbReference type="Proteomes" id="UP000315995"/>
    </source>
</evidence>
<dbReference type="PANTHER" id="PTHR10357">
    <property type="entry name" value="ALPHA-AMYLASE FAMILY MEMBER"/>
    <property type="match status" value="1"/>
</dbReference>
<dbReference type="EC" id="3.2.1.1" evidence="3"/>
<dbReference type="Gene3D" id="2.60.40.1180">
    <property type="entry name" value="Golgi alpha-mannosidase II"/>
    <property type="match status" value="1"/>
</dbReference>
<dbReference type="InterPro" id="IPR006047">
    <property type="entry name" value="GH13_cat_dom"/>
</dbReference>
<keyword evidence="3" id="KW-0378">Hydrolase</keyword>
<dbReference type="InterPro" id="IPR045857">
    <property type="entry name" value="O16G_dom_2"/>
</dbReference>
<reference evidence="5 6" key="1">
    <citation type="submission" date="2019-06" db="EMBL/GenBank/DDBJ databases">
        <title>Persicimonas caeni gen. nov., sp. nov., a predatory bacterium isolated from solar saltern.</title>
        <authorList>
            <person name="Wang S."/>
        </authorList>
    </citation>
    <scope>NUCLEOTIDE SEQUENCE [LARGE SCALE GENOMIC DNA]</scope>
    <source>
        <strain evidence="5 6">YN101</strain>
    </source>
</reference>
<dbReference type="Gene3D" id="3.20.20.80">
    <property type="entry name" value="Glycosidases"/>
    <property type="match status" value="1"/>
</dbReference>
<evidence type="ECO:0000256" key="3">
    <source>
        <dbReference type="RuleBase" id="RU361134"/>
    </source>
</evidence>
<evidence type="ECO:0000256" key="2">
    <source>
        <dbReference type="RuleBase" id="RU003615"/>
    </source>
</evidence>
<protein>
    <recommendedName>
        <fullName evidence="3">Alpha-amylase</fullName>
        <ecNumber evidence="3">3.2.1.1</ecNumber>
    </recommendedName>
</protein>
<accession>A0A5B8Y3K8</accession>
<evidence type="ECO:0000259" key="4">
    <source>
        <dbReference type="SMART" id="SM00642"/>
    </source>
</evidence>
<sequence length="551" mass="64549">MRHWYKNSVIYSLDVKAYMDSNSDGIGDFKGLTNCLDYLNGLGINCLWLLPIYDTPGRDNGYDVRDYYKLNEELGDFGDFSHFLEETEERGIHVVLDLPFNHTSIDHPWFQKALEDPDSKYRDYYIWTDDPDAHGEEKLIFGEQQSGNWCEDEASGQYYYHTFYAHEADLNFANPEVRHEIQKILRFWLRQGVSGFRFDAAPHMIRRKGSIRFERDPHEYLQELRTFVEDQSLKAMIFAEVDVNPDELEPYFGEGDEFNVLLNFYLCNYLFLALAREEGKPIAKALEVLPNVHHAGQWANFLRNHDELDLERLAKDEFEDVMEKFAPEDEMRIFGRGIRRRVAPMLEDDRPRMELAYSLLLTLPGTPVLYYGDEIAMGEKLDEKGRDAVRTAMQWSDEPNGAFSQRDVDELVRPIISEGKWGYKERNVTDQRRDRDSFLSWMIRAIHQRLDTPEFGEGEPVLIDTGDPRIFAHRAQEGERFAIAVHNLCGEAIEVDLGLDCEEREHLLELFADQEYDRWELDDDCLEVGPYGYRWFRRSQYTLAHTGKVEA</sequence>
<dbReference type="InterPro" id="IPR013780">
    <property type="entry name" value="Glyco_hydro_b"/>
</dbReference>
<dbReference type="InterPro" id="IPR017853">
    <property type="entry name" value="GH"/>
</dbReference>
<dbReference type="SUPFAM" id="SSF51011">
    <property type="entry name" value="Glycosyl hydrolase domain"/>
    <property type="match status" value="1"/>
</dbReference>
<dbReference type="RefSeq" id="WP_141197049.1">
    <property type="nucleotide sequence ID" value="NZ_CP041186.1"/>
</dbReference>
<dbReference type="AlphaFoldDB" id="A0A4Y6PRB4"/>
<keyword evidence="6" id="KW-1185">Reference proteome</keyword>
<dbReference type="CDD" id="cd11334">
    <property type="entry name" value="AmyAc_TreS"/>
    <property type="match status" value="1"/>
</dbReference>
<dbReference type="OrthoDB" id="9805159at2"/>
<comment type="similarity">
    <text evidence="1 2">Belongs to the glycosyl hydrolase 13 family.</text>
</comment>
<feature type="domain" description="Glycosyl hydrolase family 13 catalytic" evidence="4">
    <location>
        <begin position="12"/>
        <end position="390"/>
    </location>
</feature>
<name>A0A4Y6PRB4_PERCE</name>
<comment type="catalytic activity">
    <reaction evidence="3">
        <text>Endohydrolysis of (1-&gt;4)-alpha-D-glucosidic linkages in polysaccharides containing three or more (1-&gt;4)-alpha-linked D-glucose units.</text>
        <dbReference type="EC" id="3.2.1.1"/>
    </reaction>
</comment>
<dbReference type="PANTHER" id="PTHR10357:SF219">
    <property type="entry name" value="MALTOSE ALPHA-D-GLUCOSYLTRANSFERASE"/>
    <property type="match status" value="1"/>
</dbReference>
<dbReference type="InterPro" id="IPR054049">
    <property type="entry name" value="SupH-like_C"/>
</dbReference>
<organism evidence="5 6">
    <name type="scientific">Persicimonas caeni</name>
    <dbReference type="NCBI Taxonomy" id="2292766"/>
    <lineage>
        <taxon>Bacteria</taxon>
        <taxon>Deltaproteobacteria</taxon>
        <taxon>Bradymonadales</taxon>
        <taxon>Bradymonadaceae</taxon>
        <taxon>Persicimonas</taxon>
    </lineage>
</organism>
<dbReference type="Gene3D" id="3.90.400.10">
    <property type="entry name" value="Oligo-1,6-glucosidase, Domain 2"/>
    <property type="match status" value="1"/>
</dbReference>
<dbReference type="Proteomes" id="UP000315995">
    <property type="component" value="Chromosome"/>
</dbReference>
<dbReference type="EMBL" id="CP041186">
    <property type="protein sequence ID" value="QDG50557.1"/>
    <property type="molecule type" value="Genomic_DNA"/>
</dbReference>
<dbReference type="InterPro" id="IPR006046">
    <property type="entry name" value="Alpha_amylase"/>
</dbReference>